<reference evidence="7" key="1">
    <citation type="submission" date="2024-03" db="EMBL/GenBank/DDBJ databases">
        <title>Human intestinal bacterial collection.</title>
        <authorList>
            <person name="Pauvert C."/>
            <person name="Hitch T.C.A."/>
            <person name="Clavel T."/>
        </authorList>
    </citation>
    <scope>NUCLEOTIDE SEQUENCE [LARGE SCALE GENOMIC DNA]</scope>
    <source>
        <strain evidence="7">CLA-AA-H89B</strain>
    </source>
</reference>
<dbReference type="InterPro" id="IPR004089">
    <property type="entry name" value="MCPsignal_dom"/>
</dbReference>
<feature type="transmembrane region" description="Helical" evidence="5">
    <location>
        <begin position="33"/>
        <end position="53"/>
    </location>
</feature>
<evidence type="ECO:0000256" key="3">
    <source>
        <dbReference type="PROSITE-ProRule" id="PRU00284"/>
    </source>
</evidence>
<evidence type="ECO:0000256" key="1">
    <source>
        <dbReference type="ARBA" id="ARBA00023224"/>
    </source>
</evidence>
<keyword evidence="4" id="KW-0175">Coiled coil</keyword>
<feature type="transmembrane region" description="Helical" evidence="5">
    <location>
        <begin position="7"/>
        <end position="27"/>
    </location>
</feature>
<dbReference type="SUPFAM" id="SSF58104">
    <property type="entry name" value="Methyl-accepting chemotaxis protein (MCP) signaling domain"/>
    <property type="match status" value="1"/>
</dbReference>
<protein>
    <submittedName>
        <fullName evidence="7">Methyl-accepting chemotaxis protein</fullName>
    </submittedName>
</protein>
<dbReference type="EMBL" id="JBBMFS010000004">
    <property type="protein sequence ID" value="MEQ2554533.1"/>
    <property type="molecule type" value="Genomic_DNA"/>
</dbReference>
<dbReference type="PANTHER" id="PTHR32089:SF112">
    <property type="entry name" value="LYSOZYME-LIKE PROTEIN-RELATED"/>
    <property type="match status" value="1"/>
</dbReference>
<organism evidence="7 8">
    <name type="scientific">Lachnospira intestinalis</name>
    <dbReference type="NCBI Taxonomy" id="3133158"/>
    <lineage>
        <taxon>Bacteria</taxon>
        <taxon>Bacillati</taxon>
        <taxon>Bacillota</taxon>
        <taxon>Clostridia</taxon>
        <taxon>Lachnospirales</taxon>
        <taxon>Lachnospiraceae</taxon>
        <taxon>Lachnospira</taxon>
    </lineage>
</organism>
<keyword evidence="5" id="KW-0472">Membrane</keyword>
<name>A0ABV1H4B4_9FIRM</name>
<keyword evidence="5" id="KW-1133">Transmembrane helix</keyword>
<comment type="similarity">
    <text evidence="2">Belongs to the methyl-accepting chemotaxis (MCP) protein family.</text>
</comment>
<evidence type="ECO:0000259" key="6">
    <source>
        <dbReference type="PROSITE" id="PS50111"/>
    </source>
</evidence>
<dbReference type="Gene3D" id="1.10.287.950">
    <property type="entry name" value="Methyl-accepting chemotaxis protein"/>
    <property type="match status" value="1"/>
</dbReference>
<evidence type="ECO:0000256" key="5">
    <source>
        <dbReference type="SAM" id="Phobius"/>
    </source>
</evidence>
<feature type="transmembrane region" description="Helical" evidence="5">
    <location>
        <begin position="58"/>
        <end position="78"/>
    </location>
</feature>
<accession>A0ABV1H4B4</accession>
<evidence type="ECO:0000256" key="4">
    <source>
        <dbReference type="SAM" id="Coils"/>
    </source>
</evidence>
<feature type="transmembrane region" description="Helical" evidence="5">
    <location>
        <begin position="130"/>
        <end position="150"/>
    </location>
</feature>
<feature type="coiled-coil region" evidence="4">
    <location>
        <begin position="208"/>
        <end position="235"/>
    </location>
</feature>
<keyword evidence="8" id="KW-1185">Reference proteome</keyword>
<evidence type="ECO:0000313" key="8">
    <source>
        <dbReference type="Proteomes" id="UP001546774"/>
    </source>
</evidence>
<feature type="transmembrane region" description="Helical" evidence="5">
    <location>
        <begin position="107"/>
        <end position="124"/>
    </location>
</feature>
<dbReference type="PANTHER" id="PTHR32089">
    <property type="entry name" value="METHYL-ACCEPTING CHEMOTAXIS PROTEIN MCPB"/>
    <property type="match status" value="1"/>
</dbReference>
<comment type="caution">
    <text evidence="7">The sequence shown here is derived from an EMBL/GenBank/DDBJ whole genome shotgun (WGS) entry which is preliminary data.</text>
</comment>
<keyword evidence="5" id="KW-0812">Transmembrane</keyword>
<gene>
    <name evidence="7" type="ORF">WMO37_05790</name>
</gene>
<dbReference type="InterPro" id="IPR004090">
    <property type="entry name" value="Chemotax_Me-accpt_rcpt"/>
</dbReference>
<evidence type="ECO:0000256" key="2">
    <source>
        <dbReference type="ARBA" id="ARBA00029447"/>
    </source>
</evidence>
<evidence type="ECO:0000313" key="7">
    <source>
        <dbReference type="EMBL" id="MEQ2554533.1"/>
    </source>
</evidence>
<dbReference type="PRINTS" id="PR00260">
    <property type="entry name" value="CHEMTRNSDUCR"/>
</dbReference>
<feature type="domain" description="Methyl-accepting transducer" evidence="6">
    <location>
        <begin position="193"/>
        <end position="443"/>
    </location>
</feature>
<proteinExistence type="inferred from homology"/>
<dbReference type="Pfam" id="PF00015">
    <property type="entry name" value="MCPsignal"/>
    <property type="match status" value="1"/>
</dbReference>
<dbReference type="PROSITE" id="PS50111">
    <property type="entry name" value="CHEMOTAXIS_TRANSDUC_2"/>
    <property type="match status" value="1"/>
</dbReference>
<dbReference type="SMART" id="SM00283">
    <property type="entry name" value="MA"/>
    <property type="match status" value="1"/>
</dbReference>
<sequence length="476" mass="51378">MERVHKANLLVILACVLALSVTTIMSYGMSAKSIKGCGVLVATLVIVAVANFLKISDFAKALVIVLCPSYAVLIYSGLVNGNRIAFLANFITLSMAARYFDKKIIKYYAIPFTATCVVCLFINVKIIDEAFVGAISKICLFAASAVLLYLGTKFGEKKTRQAEAALCQVQENTAVANRIAFNLNREIVECGTQVEEVTSHAQSVKTSAEQMEQVVDESSRAIQTVSEKLNTAKEQIDKNYDYAQQLEQSFAEVTQAVNDGNKEAKTVQKSMLEMSETVGQASDATAGLLEQMNTITGILNDINAIAGQTNLLSLNASIEAARAGEHGKGFAVVADQIRVLSEDSRKSADSIKEIILTLTETVNGVVDKISAGADAAKNSSVQIEDLIGKLDTVNNSAESATVVVKEEYDVIGEVKRQFDDIQEELDTVAATSEENASMVAEIGNNIVNQTDYVMKLSGSIDSLKESSKKLEEHFNE</sequence>
<dbReference type="Proteomes" id="UP001546774">
    <property type="component" value="Unassembled WGS sequence"/>
</dbReference>
<keyword evidence="1 3" id="KW-0807">Transducer</keyword>